<dbReference type="PROSITE" id="PS50975">
    <property type="entry name" value="ATP_GRASP"/>
    <property type="match status" value="1"/>
</dbReference>
<dbReference type="Pfam" id="PF00364">
    <property type="entry name" value="Biotin_lipoyl"/>
    <property type="match status" value="1"/>
</dbReference>
<dbReference type="Gene3D" id="3.30.470.20">
    <property type="entry name" value="ATP-grasp fold, B domain"/>
    <property type="match status" value="1"/>
</dbReference>
<dbReference type="GO" id="GO:0005524">
    <property type="term" value="F:ATP binding"/>
    <property type="evidence" value="ECO:0007669"/>
    <property type="project" value="UniProtKB-UniRule"/>
</dbReference>
<accession>A0A7L5C097</accession>
<gene>
    <name evidence="18" type="ORF">G5B40_11075</name>
</gene>
<protein>
    <recommendedName>
        <fullName evidence="3">propionyl-CoA carboxylase</fullName>
        <ecNumber evidence="3">6.4.1.3</ecNumber>
    </recommendedName>
</protein>
<dbReference type="RefSeq" id="WP_165098506.1">
    <property type="nucleotide sequence ID" value="NZ_CP049056.1"/>
</dbReference>
<comment type="cofactor">
    <cofactor evidence="1">
        <name>biotin</name>
        <dbReference type="ChEBI" id="CHEBI:57586"/>
    </cofactor>
</comment>
<comment type="pathway">
    <text evidence="2">Metabolic intermediate metabolism; propanoyl-CoA degradation; succinyl-CoA from propanoyl-CoA: step 1/3.</text>
</comment>
<keyword evidence="12" id="KW-0092">Biotin</keyword>
<dbReference type="EC" id="6.4.1.3" evidence="3"/>
<dbReference type="NCBIfam" id="NF006367">
    <property type="entry name" value="PRK08591.1"/>
    <property type="match status" value="1"/>
</dbReference>
<sequence length="663" mass="72070">MFKKILIANRGEIACRVIKTAKKMGIATVAVYSDADRGALHVRMADEAVHIGPAPANQSYIVIDKIMAAIRETGAEAVHPGYGFLSENRLFAEALEKEGVAFIGPPAGAIEAMGDKITSKKLAAEAGVSTVPGHMGLIADAGEAVKIASDIGYPVMIKASAGGGGKGMRIAWNDDEAREGFESSKNEAASSFGDDRIFIEKFVTQPRHIEIQVLGDKHGACLWLNERECSIQRRNQKVIEEAPSPFLDAGTRRAMGEQAVALAKAVDYCSAGTVEFIVDGERNFYFLEMNTRLQVEHPVTELITGIDLVEQMIRVANGEKLAMSQADISINGWALESRLYAEDPYRGFLPSIGRLSRYRPPEEVEGRVRNDTGVFEGGEISMFYDPMIAKLCTWGETRSAAIDEMRGALDSFEVEGIGHNLPFLSAVMDHQKFIAGEMTTAFIAEEWPDGFAGATLGDATLRQIAAAAAAMHRVAEIRRARVSGRMSNHERKVGRDWSVTLQGVEMRVTIDADPEGATVGFEDGGRHRVVSDWMPGKSLAVIRVDGERLALKVDKIVSGFRIRHRGADLKVHVRTPRQAELAALMPEKVAADTSKLLLCPMPGLVVSIRVAVGDEVQEGQALCTVEAMKMENVLRAERKSTVSEICVEAGASLAVDEIIMKFE</sequence>
<evidence type="ECO:0000256" key="12">
    <source>
        <dbReference type="ARBA" id="ARBA00023267"/>
    </source>
</evidence>
<evidence type="ECO:0000256" key="2">
    <source>
        <dbReference type="ARBA" id="ARBA00005060"/>
    </source>
</evidence>
<dbReference type="PANTHER" id="PTHR18866:SF33">
    <property type="entry name" value="METHYLCROTONOYL-COA CARBOXYLASE SUBUNIT ALPHA, MITOCHONDRIAL-RELATED"/>
    <property type="match status" value="1"/>
</dbReference>
<dbReference type="InterPro" id="IPR005479">
    <property type="entry name" value="CPAse_ATP-bd"/>
</dbReference>
<evidence type="ECO:0000256" key="5">
    <source>
        <dbReference type="ARBA" id="ARBA00022723"/>
    </source>
</evidence>
<dbReference type="CDD" id="cd06850">
    <property type="entry name" value="biotinyl_domain"/>
    <property type="match status" value="1"/>
</dbReference>
<dbReference type="Pfam" id="PF02785">
    <property type="entry name" value="Biotin_carb_C"/>
    <property type="match status" value="1"/>
</dbReference>
<evidence type="ECO:0000259" key="16">
    <source>
        <dbReference type="PROSITE" id="PS50975"/>
    </source>
</evidence>
<proteinExistence type="predicted"/>
<dbReference type="PANTHER" id="PTHR18866">
    <property type="entry name" value="CARBOXYLASE:PYRUVATE/ACETYL-COA/PROPIONYL-COA CARBOXYLASE"/>
    <property type="match status" value="1"/>
</dbReference>
<dbReference type="Proteomes" id="UP000503336">
    <property type="component" value="Chromosome"/>
</dbReference>
<dbReference type="PROSITE" id="PS00866">
    <property type="entry name" value="CPSASE_1"/>
    <property type="match status" value="1"/>
</dbReference>
<dbReference type="InterPro" id="IPR011053">
    <property type="entry name" value="Single_hybrid_motif"/>
</dbReference>
<evidence type="ECO:0000256" key="9">
    <source>
        <dbReference type="ARBA" id="ARBA00022963"/>
    </source>
</evidence>
<dbReference type="PROSITE" id="PS00867">
    <property type="entry name" value="CPSASE_2"/>
    <property type="match status" value="1"/>
</dbReference>
<dbReference type="InterPro" id="IPR005482">
    <property type="entry name" value="Biotin_COase_C"/>
</dbReference>
<dbReference type="FunFam" id="3.30.470.20:FF:000028">
    <property type="entry name" value="Methylcrotonoyl-CoA carboxylase subunit alpha, mitochondrial"/>
    <property type="match status" value="1"/>
</dbReference>
<dbReference type="Pfam" id="PF02786">
    <property type="entry name" value="CPSase_L_D2"/>
    <property type="match status" value="1"/>
</dbReference>
<dbReference type="KEGG" id="hdh:G5B40_11075"/>
<evidence type="ECO:0000256" key="6">
    <source>
        <dbReference type="ARBA" id="ARBA00022741"/>
    </source>
</evidence>
<dbReference type="Pfam" id="PF18140">
    <property type="entry name" value="PCC_BT"/>
    <property type="match status" value="1"/>
</dbReference>
<dbReference type="SUPFAM" id="SSF51230">
    <property type="entry name" value="Single hybrid motif"/>
    <property type="match status" value="1"/>
</dbReference>
<dbReference type="InterPro" id="IPR050856">
    <property type="entry name" value="Biotin_carboxylase_complex"/>
</dbReference>
<keyword evidence="5" id="KW-0479">Metal-binding</keyword>
<dbReference type="Gene3D" id="3.30.700.30">
    <property type="match status" value="1"/>
</dbReference>
<dbReference type="SUPFAM" id="SSF52440">
    <property type="entry name" value="PreATP-grasp domain"/>
    <property type="match status" value="1"/>
</dbReference>
<evidence type="ECO:0000256" key="13">
    <source>
        <dbReference type="ARBA" id="ARBA00049495"/>
    </source>
</evidence>
<dbReference type="InterPro" id="IPR011764">
    <property type="entry name" value="Biotin_carboxylation_dom"/>
</dbReference>
<evidence type="ECO:0000256" key="8">
    <source>
        <dbReference type="ARBA" id="ARBA00022842"/>
    </source>
</evidence>
<dbReference type="FunFam" id="3.30.1490.20:FF:000018">
    <property type="entry name" value="Biotin carboxylase"/>
    <property type="match status" value="1"/>
</dbReference>
<evidence type="ECO:0000256" key="11">
    <source>
        <dbReference type="ARBA" id="ARBA00023211"/>
    </source>
</evidence>
<evidence type="ECO:0000313" key="18">
    <source>
        <dbReference type="EMBL" id="QIE55946.1"/>
    </source>
</evidence>
<dbReference type="SMART" id="SM00878">
    <property type="entry name" value="Biotin_carb_C"/>
    <property type="match status" value="1"/>
</dbReference>
<dbReference type="InterPro" id="IPR001882">
    <property type="entry name" value="Biotin_BS"/>
</dbReference>
<dbReference type="FunFam" id="3.40.50.20:FF:000010">
    <property type="entry name" value="Propionyl-CoA carboxylase subunit alpha"/>
    <property type="match status" value="1"/>
</dbReference>
<dbReference type="InterPro" id="IPR000089">
    <property type="entry name" value="Biotin_lipoyl"/>
</dbReference>
<dbReference type="FunFam" id="2.40.50.100:FF:000003">
    <property type="entry name" value="Acetyl-CoA carboxylase biotin carboxyl carrier protein"/>
    <property type="match status" value="1"/>
</dbReference>
<organism evidence="18 19">
    <name type="scientific">Pikeienuella piscinae</name>
    <dbReference type="NCBI Taxonomy" id="2748098"/>
    <lineage>
        <taxon>Bacteria</taxon>
        <taxon>Pseudomonadati</taxon>
        <taxon>Pseudomonadota</taxon>
        <taxon>Alphaproteobacteria</taxon>
        <taxon>Rhodobacterales</taxon>
        <taxon>Paracoccaceae</taxon>
        <taxon>Pikeienuella</taxon>
    </lineage>
</organism>
<dbReference type="PROSITE" id="PS50979">
    <property type="entry name" value="BC"/>
    <property type="match status" value="1"/>
</dbReference>
<keyword evidence="9" id="KW-0442">Lipid degradation</keyword>
<dbReference type="GO" id="GO:0016042">
    <property type="term" value="P:lipid catabolic process"/>
    <property type="evidence" value="ECO:0007669"/>
    <property type="project" value="UniProtKB-KW"/>
</dbReference>
<dbReference type="SUPFAM" id="SSF56059">
    <property type="entry name" value="Glutathione synthetase ATP-binding domain-like"/>
    <property type="match status" value="1"/>
</dbReference>
<evidence type="ECO:0000259" key="17">
    <source>
        <dbReference type="PROSITE" id="PS50979"/>
    </source>
</evidence>
<evidence type="ECO:0000256" key="10">
    <source>
        <dbReference type="ARBA" id="ARBA00023098"/>
    </source>
</evidence>
<keyword evidence="19" id="KW-1185">Reference proteome</keyword>
<dbReference type="GO" id="GO:0046872">
    <property type="term" value="F:metal ion binding"/>
    <property type="evidence" value="ECO:0007669"/>
    <property type="project" value="UniProtKB-KW"/>
</dbReference>
<evidence type="ECO:0000313" key="19">
    <source>
        <dbReference type="Proteomes" id="UP000503336"/>
    </source>
</evidence>
<evidence type="ECO:0000256" key="3">
    <source>
        <dbReference type="ARBA" id="ARBA00013050"/>
    </source>
</evidence>
<feature type="domain" description="Lipoyl-binding" evidence="15">
    <location>
        <begin position="588"/>
        <end position="663"/>
    </location>
</feature>
<dbReference type="Pfam" id="PF00289">
    <property type="entry name" value="Biotin_carb_N"/>
    <property type="match status" value="1"/>
</dbReference>
<evidence type="ECO:0000259" key="15">
    <source>
        <dbReference type="PROSITE" id="PS50968"/>
    </source>
</evidence>
<keyword evidence="7 14" id="KW-0067">ATP-binding</keyword>
<comment type="catalytic activity">
    <reaction evidence="13">
        <text>propanoyl-CoA + hydrogencarbonate + ATP = (S)-methylmalonyl-CoA + ADP + phosphate + H(+)</text>
        <dbReference type="Rhea" id="RHEA:23720"/>
        <dbReference type="ChEBI" id="CHEBI:15378"/>
        <dbReference type="ChEBI" id="CHEBI:17544"/>
        <dbReference type="ChEBI" id="CHEBI:30616"/>
        <dbReference type="ChEBI" id="CHEBI:43474"/>
        <dbReference type="ChEBI" id="CHEBI:57327"/>
        <dbReference type="ChEBI" id="CHEBI:57392"/>
        <dbReference type="ChEBI" id="CHEBI:456216"/>
        <dbReference type="EC" id="6.4.1.3"/>
    </reaction>
    <physiologicalReaction direction="left-to-right" evidence="13">
        <dbReference type="Rhea" id="RHEA:23721"/>
    </physiologicalReaction>
</comment>
<evidence type="ECO:0000256" key="14">
    <source>
        <dbReference type="PROSITE-ProRule" id="PRU00409"/>
    </source>
</evidence>
<feature type="domain" description="Biotin carboxylation" evidence="17">
    <location>
        <begin position="1"/>
        <end position="448"/>
    </location>
</feature>
<dbReference type="GO" id="GO:0004658">
    <property type="term" value="F:propionyl-CoA carboxylase activity"/>
    <property type="evidence" value="ECO:0007669"/>
    <property type="project" value="UniProtKB-EC"/>
</dbReference>
<feature type="domain" description="ATP-grasp" evidence="16">
    <location>
        <begin position="120"/>
        <end position="317"/>
    </location>
</feature>
<keyword evidence="6 14" id="KW-0547">Nucleotide-binding</keyword>
<dbReference type="PROSITE" id="PS50968">
    <property type="entry name" value="BIOTINYL_LIPOYL"/>
    <property type="match status" value="1"/>
</dbReference>
<dbReference type="SUPFAM" id="SSF51246">
    <property type="entry name" value="Rudiment single hybrid motif"/>
    <property type="match status" value="1"/>
</dbReference>
<dbReference type="InterPro" id="IPR011761">
    <property type="entry name" value="ATP-grasp"/>
</dbReference>
<keyword evidence="4" id="KW-0436">Ligase</keyword>
<keyword evidence="10" id="KW-0443">Lipid metabolism</keyword>
<dbReference type="Gene3D" id="2.40.50.100">
    <property type="match status" value="1"/>
</dbReference>
<dbReference type="InterPro" id="IPR041265">
    <property type="entry name" value="PCC_BT"/>
</dbReference>
<dbReference type="InterPro" id="IPR005481">
    <property type="entry name" value="BC-like_N"/>
</dbReference>
<dbReference type="InterPro" id="IPR011054">
    <property type="entry name" value="Rudment_hybrid_motif"/>
</dbReference>
<dbReference type="UniPathway" id="UPA00945">
    <property type="reaction ID" value="UER00908"/>
</dbReference>
<evidence type="ECO:0000256" key="1">
    <source>
        <dbReference type="ARBA" id="ARBA00001953"/>
    </source>
</evidence>
<keyword evidence="8" id="KW-0460">Magnesium</keyword>
<dbReference type="AlphaFoldDB" id="A0A7L5C097"/>
<dbReference type="PROSITE" id="PS00188">
    <property type="entry name" value="BIOTIN"/>
    <property type="match status" value="1"/>
</dbReference>
<dbReference type="InterPro" id="IPR016185">
    <property type="entry name" value="PreATP-grasp_dom_sf"/>
</dbReference>
<reference evidence="18 19" key="1">
    <citation type="submission" date="2020-02" db="EMBL/GenBank/DDBJ databases">
        <title>complete genome sequence of Rhodobacteraceae bacterium.</title>
        <authorList>
            <person name="Park J."/>
            <person name="Kim Y.-S."/>
            <person name="Kim K.-H."/>
        </authorList>
    </citation>
    <scope>NUCLEOTIDE SEQUENCE [LARGE SCALE GENOMIC DNA]</scope>
    <source>
        <strain evidence="18 19">RR4-56</strain>
    </source>
</reference>
<evidence type="ECO:0000256" key="4">
    <source>
        <dbReference type="ARBA" id="ARBA00022598"/>
    </source>
</evidence>
<name>A0A7L5C097_9RHOB</name>
<dbReference type="EMBL" id="CP049056">
    <property type="protein sequence ID" value="QIE55946.1"/>
    <property type="molecule type" value="Genomic_DNA"/>
</dbReference>
<keyword evidence="11" id="KW-0464">Manganese</keyword>
<evidence type="ECO:0000256" key="7">
    <source>
        <dbReference type="ARBA" id="ARBA00022840"/>
    </source>
</evidence>